<dbReference type="PROSITE" id="PS50846">
    <property type="entry name" value="HMA_2"/>
    <property type="match status" value="1"/>
</dbReference>
<dbReference type="AlphaFoldDB" id="A0AA37HYL0"/>
<dbReference type="EMBL" id="BPTR01000001">
    <property type="protein sequence ID" value="GJG28683.1"/>
    <property type="molecule type" value="Genomic_DNA"/>
</dbReference>
<keyword evidence="1" id="KW-0732">Signal</keyword>
<protein>
    <recommendedName>
        <fullName evidence="2">HMA domain-containing protein</fullName>
    </recommendedName>
</protein>
<dbReference type="Proteomes" id="UP000887043">
    <property type="component" value="Unassembled WGS sequence"/>
</dbReference>
<evidence type="ECO:0000256" key="1">
    <source>
        <dbReference type="SAM" id="SignalP"/>
    </source>
</evidence>
<reference evidence="3" key="1">
    <citation type="submission" date="2021-08" db="EMBL/GenBank/DDBJ databases">
        <title>Prevotella lacticifex sp. nov., isolated from rumen of cow.</title>
        <authorList>
            <person name="Shinkai T."/>
            <person name="Ikeyama N."/>
            <person name="Kumagai M."/>
            <person name="Ohmori H."/>
            <person name="Sakamoto M."/>
            <person name="Ohkuma M."/>
            <person name="Mitsumori M."/>
        </authorList>
    </citation>
    <scope>NUCLEOTIDE SEQUENCE</scope>
    <source>
        <strain evidence="3">DSM 11371</strain>
    </source>
</reference>
<feature type="chain" id="PRO_5041404195" description="HMA domain-containing protein" evidence="1">
    <location>
        <begin position="20"/>
        <end position="104"/>
    </location>
</feature>
<evidence type="ECO:0000259" key="2">
    <source>
        <dbReference type="PROSITE" id="PS50846"/>
    </source>
</evidence>
<dbReference type="RefSeq" id="WP_039871284.1">
    <property type="nucleotide sequence ID" value="NZ_BPTR01000001.1"/>
</dbReference>
<organism evidence="3 4">
    <name type="scientific">Segatella bryantii</name>
    <name type="common">Prevotella bryantii</name>
    <dbReference type="NCBI Taxonomy" id="77095"/>
    <lineage>
        <taxon>Bacteria</taxon>
        <taxon>Pseudomonadati</taxon>
        <taxon>Bacteroidota</taxon>
        <taxon>Bacteroidia</taxon>
        <taxon>Bacteroidales</taxon>
        <taxon>Prevotellaceae</taxon>
        <taxon>Segatella</taxon>
    </lineage>
</organism>
<dbReference type="Gene3D" id="3.30.70.100">
    <property type="match status" value="1"/>
</dbReference>
<proteinExistence type="predicted"/>
<dbReference type="InterPro" id="IPR036163">
    <property type="entry name" value="HMA_dom_sf"/>
</dbReference>
<dbReference type="SUPFAM" id="SSF55008">
    <property type="entry name" value="HMA, heavy metal-associated domain"/>
    <property type="match status" value="1"/>
</dbReference>
<sequence>MKKLMMTMLAAMMIVAASAQQVKTNIKVNGYESKAKIEAAAKAAPGVKQAIYNAKTKTVVVVYDKKKTAPAKIRTAVLKVDKKPVAQAKKTVAKKKVVKKNIKK</sequence>
<gene>
    <name evidence="3" type="ORF">PRRU23_23830</name>
</gene>
<evidence type="ECO:0000313" key="4">
    <source>
        <dbReference type="Proteomes" id="UP000887043"/>
    </source>
</evidence>
<evidence type="ECO:0000313" key="3">
    <source>
        <dbReference type="EMBL" id="GJG28683.1"/>
    </source>
</evidence>
<feature type="domain" description="HMA" evidence="2">
    <location>
        <begin position="17"/>
        <end position="85"/>
    </location>
</feature>
<feature type="signal peptide" evidence="1">
    <location>
        <begin position="1"/>
        <end position="19"/>
    </location>
</feature>
<name>A0AA37HYL0_SEGBR</name>
<dbReference type="GO" id="GO:0046872">
    <property type="term" value="F:metal ion binding"/>
    <property type="evidence" value="ECO:0007669"/>
    <property type="project" value="InterPro"/>
</dbReference>
<accession>A0AA37HYL0</accession>
<dbReference type="InterPro" id="IPR006121">
    <property type="entry name" value="HMA_dom"/>
</dbReference>
<comment type="caution">
    <text evidence="3">The sequence shown here is derived from an EMBL/GenBank/DDBJ whole genome shotgun (WGS) entry which is preliminary data.</text>
</comment>